<proteinExistence type="predicted"/>
<dbReference type="Pfam" id="PF14230">
    <property type="entry name" value="DUF4333"/>
    <property type="match status" value="1"/>
</dbReference>
<dbReference type="PROSITE" id="PS51257">
    <property type="entry name" value="PROKAR_LIPOPROTEIN"/>
    <property type="match status" value="1"/>
</dbReference>
<sequence length="102" mass="10898">MSTARRSIAAAAAGTVLIFGLAGCSKEVDNGKVEKELKRVLQERAPDHKYGKVECHDDLKAEVGAKSDCDIQVDGAKIKYDAKVTKVDGDNVSYSFLPNGKG</sequence>
<protein>
    <recommendedName>
        <fullName evidence="1">DUF4333 domain-containing protein</fullName>
    </recommendedName>
</protein>
<gene>
    <name evidence="2" type="ORF">VV02_04895</name>
</gene>
<dbReference type="EMBL" id="CP011112">
    <property type="protein sequence ID" value="AKU15357.1"/>
    <property type="molecule type" value="Genomic_DNA"/>
</dbReference>
<dbReference type="InterPro" id="IPR025637">
    <property type="entry name" value="DUF4333"/>
</dbReference>
<evidence type="ECO:0000313" key="3">
    <source>
        <dbReference type="Proteomes" id="UP000066480"/>
    </source>
</evidence>
<keyword evidence="3" id="KW-1185">Reference proteome</keyword>
<reference evidence="2 3" key="1">
    <citation type="submission" date="2015-03" db="EMBL/GenBank/DDBJ databases">
        <title>Luteipulveratus halotolerans sp. nov., a novel actinobacterium (Dermacoccaceae) from Sarawak, Malaysia.</title>
        <authorList>
            <person name="Juboi H."/>
            <person name="Basik A."/>
            <person name="Shamsul S.S."/>
            <person name="Arnold P."/>
            <person name="Schmitt E.K."/>
            <person name="Sanglier J.-J."/>
            <person name="Yeo T."/>
        </authorList>
    </citation>
    <scope>NUCLEOTIDE SEQUENCE [LARGE SCALE GENOMIC DNA]</scope>
    <source>
        <strain evidence="2 3">MN07-A0370</strain>
    </source>
</reference>
<feature type="domain" description="DUF4333" evidence="1">
    <location>
        <begin position="21"/>
        <end position="89"/>
    </location>
</feature>
<evidence type="ECO:0000313" key="2">
    <source>
        <dbReference type="EMBL" id="AKU15357.1"/>
    </source>
</evidence>
<name>A0A0K1JF54_9MICO</name>
<dbReference type="STRING" id="571913.VV02_04895"/>
<dbReference type="AlphaFoldDB" id="A0A0K1JF54"/>
<organism evidence="2 3">
    <name type="scientific">Luteipulveratus mongoliensis</name>
    <dbReference type="NCBI Taxonomy" id="571913"/>
    <lineage>
        <taxon>Bacteria</taxon>
        <taxon>Bacillati</taxon>
        <taxon>Actinomycetota</taxon>
        <taxon>Actinomycetes</taxon>
        <taxon>Micrococcales</taxon>
        <taxon>Dermacoccaceae</taxon>
        <taxon>Luteipulveratus</taxon>
    </lineage>
</organism>
<evidence type="ECO:0000259" key="1">
    <source>
        <dbReference type="Pfam" id="PF14230"/>
    </source>
</evidence>
<dbReference type="Proteomes" id="UP000066480">
    <property type="component" value="Chromosome"/>
</dbReference>
<dbReference type="RefSeq" id="WP_052590233.1">
    <property type="nucleotide sequence ID" value="NZ_CP011112.1"/>
</dbReference>
<dbReference type="KEGG" id="lmoi:VV02_04895"/>
<accession>A0A0K1JF54</accession>